<evidence type="ECO:0000313" key="4">
    <source>
        <dbReference type="Proteomes" id="UP000297318"/>
    </source>
</evidence>
<dbReference type="Gene3D" id="3.40.50.1820">
    <property type="entry name" value="alpha/beta hydrolase"/>
    <property type="match status" value="1"/>
</dbReference>
<reference evidence="3 4" key="1">
    <citation type="submission" date="2018-11" db="EMBL/GenBank/DDBJ databases">
        <title>Complete genome sequencing of the Actinobacteria Serinibacter sp. K3-2.</title>
        <authorList>
            <person name="Rakitin A.L."/>
            <person name="Beletsky A.V."/>
            <person name="Mardanov A.V."/>
            <person name="Ravin N.V."/>
            <person name="Gromova A.S."/>
            <person name="Filippova S.N."/>
            <person name="Gal'Chenko V.F."/>
        </authorList>
    </citation>
    <scope>NUCLEOTIDE SEQUENCE [LARGE SCALE GENOMIC DNA]</scope>
    <source>
        <strain evidence="3 4">K3-2</strain>
    </source>
</reference>
<dbReference type="EMBL" id="RHPJ01000003">
    <property type="protein sequence ID" value="TGO04661.1"/>
    <property type="molecule type" value="Genomic_DNA"/>
</dbReference>
<protein>
    <submittedName>
        <fullName evidence="3">Putative esterase</fullName>
    </submittedName>
</protein>
<dbReference type="InterPro" id="IPR029058">
    <property type="entry name" value="AB_hydrolase_fold"/>
</dbReference>
<evidence type="ECO:0000313" key="3">
    <source>
        <dbReference type="EMBL" id="TGO04661.1"/>
    </source>
</evidence>
<evidence type="ECO:0000259" key="2">
    <source>
        <dbReference type="Pfam" id="PF12697"/>
    </source>
</evidence>
<proteinExistence type="predicted"/>
<dbReference type="RefSeq" id="WP_135850229.1">
    <property type="nucleotide sequence ID" value="NZ_RHPJ01000003.1"/>
</dbReference>
<dbReference type="OrthoDB" id="9773549at2"/>
<comment type="caution">
    <text evidence="3">The sequence shown here is derived from an EMBL/GenBank/DDBJ whole genome shotgun (WGS) entry which is preliminary data.</text>
</comment>
<dbReference type="GO" id="GO:0003824">
    <property type="term" value="F:catalytic activity"/>
    <property type="evidence" value="ECO:0007669"/>
    <property type="project" value="UniProtKB-ARBA"/>
</dbReference>
<feature type="domain" description="AB hydrolase-1" evidence="2">
    <location>
        <begin position="3"/>
        <end position="225"/>
    </location>
</feature>
<feature type="region of interest" description="Disordered" evidence="1">
    <location>
        <begin position="240"/>
        <end position="266"/>
    </location>
</feature>
<dbReference type="SUPFAM" id="SSF53474">
    <property type="entry name" value="alpha/beta-Hydrolases"/>
    <property type="match status" value="1"/>
</dbReference>
<organism evidence="3 4">
    <name type="scientific">Serinibacter arcticus</name>
    <dbReference type="NCBI Taxonomy" id="1655435"/>
    <lineage>
        <taxon>Bacteria</taxon>
        <taxon>Bacillati</taxon>
        <taxon>Actinomycetota</taxon>
        <taxon>Actinomycetes</taxon>
        <taxon>Micrococcales</taxon>
        <taxon>Beutenbergiaceae</taxon>
        <taxon>Serinibacter</taxon>
    </lineage>
</organism>
<dbReference type="InterPro" id="IPR000073">
    <property type="entry name" value="AB_hydrolase_1"/>
</dbReference>
<dbReference type="Pfam" id="PF12697">
    <property type="entry name" value="Abhydrolase_6"/>
    <property type="match status" value="1"/>
</dbReference>
<evidence type="ECO:0000256" key="1">
    <source>
        <dbReference type="SAM" id="MobiDB-lite"/>
    </source>
</evidence>
<dbReference type="InterPro" id="IPR052897">
    <property type="entry name" value="Sec-Metab_Biosynth_Hydrolase"/>
</dbReference>
<dbReference type="PANTHER" id="PTHR37017:SF11">
    <property type="entry name" value="ESTERASE_LIPASE_THIOESTERASE DOMAIN-CONTAINING PROTEIN"/>
    <property type="match status" value="1"/>
</dbReference>
<accession>A0A4Z1E4V2</accession>
<sequence length="266" mass="27972">MEIILVPGFWLDASSWDAVTPPLVAAGHRVVPVTPAGAETDHPRRADVTLRDQVDAVVALIDDTDDRVVLVGHSGGAAVIHAAVDARPDRVARAIYVDAAPLGAGGVINDELPAVDGLVALPDWDVFDDADLVGLTPELRDHFRSIAVPVPAAVASGVQELSDERRYDVPATVIACEFSARALSEMFVAEHPWHSYVHELSLLTDLRWIDLPTGHWPQLTRPADLGAAILEAVGGGGVRDPEDVAGVDESAGVGSAGFESGSEKDG</sequence>
<keyword evidence="4" id="KW-1185">Reference proteome</keyword>
<dbReference type="AlphaFoldDB" id="A0A4Z1E4V2"/>
<name>A0A4Z1E4V2_9MICO</name>
<dbReference type="PANTHER" id="PTHR37017">
    <property type="entry name" value="AB HYDROLASE-1 DOMAIN-CONTAINING PROTEIN-RELATED"/>
    <property type="match status" value="1"/>
</dbReference>
<gene>
    <name evidence="3" type="ORF">SERN_2254</name>
</gene>
<dbReference type="Proteomes" id="UP000297318">
    <property type="component" value="Unassembled WGS sequence"/>
</dbReference>